<comment type="catalytic activity">
    <reaction evidence="4">
        <text>O-phospho-L-seryl-[protein] + H2O = L-seryl-[protein] + phosphate</text>
        <dbReference type="Rhea" id="RHEA:20629"/>
        <dbReference type="Rhea" id="RHEA-COMP:9863"/>
        <dbReference type="Rhea" id="RHEA-COMP:11604"/>
        <dbReference type="ChEBI" id="CHEBI:15377"/>
        <dbReference type="ChEBI" id="CHEBI:29999"/>
        <dbReference type="ChEBI" id="CHEBI:43474"/>
        <dbReference type="ChEBI" id="CHEBI:83421"/>
        <dbReference type="EC" id="3.1.3.16"/>
    </reaction>
</comment>
<keyword evidence="2" id="KW-0378">Hydrolase</keyword>
<comment type="catalytic activity">
    <reaction evidence="5">
        <text>O-phospho-L-threonyl-[protein] + H2O = L-threonyl-[protein] + phosphate</text>
        <dbReference type="Rhea" id="RHEA:47004"/>
        <dbReference type="Rhea" id="RHEA-COMP:11060"/>
        <dbReference type="Rhea" id="RHEA-COMP:11605"/>
        <dbReference type="ChEBI" id="CHEBI:15377"/>
        <dbReference type="ChEBI" id="CHEBI:30013"/>
        <dbReference type="ChEBI" id="CHEBI:43474"/>
        <dbReference type="ChEBI" id="CHEBI:61977"/>
        <dbReference type="EC" id="3.1.3.16"/>
    </reaction>
</comment>
<dbReference type="EMBL" id="NCVQ01000002">
    <property type="protein sequence ID" value="PWZ44268.1"/>
    <property type="molecule type" value="Genomic_DNA"/>
</dbReference>
<evidence type="ECO:0000256" key="1">
    <source>
        <dbReference type="ARBA" id="ARBA00013081"/>
    </source>
</evidence>
<dbReference type="SUPFAM" id="SSF81606">
    <property type="entry name" value="PP2C-like"/>
    <property type="match status" value="1"/>
</dbReference>
<organism evidence="7">
    <name type="scientific">Zea mays</name>
    <name type="common">Maize</name>
    <dbReference type="NCBI Taxonomy" id="4577"/>
    <lineage>
        <taxon>Eukaryota</taxon>
        <taxon>Viridiplantae</taxon>
        <taxon>Streptophyta</taxon>
        <taxon>Embryophyta</taxon>
        <taxon>Tracheophyta</taxon>
        <taxon>Spermatophyta</taxon>
        <taxon>Magnoliopsida</taxon>
        <taxon>Liliopsida</taxon>
        <taxon>Poales</taxon>
        <taxon>Poaceae</taxon>
        <taxon>PACMAD clade</taxon>
        <taxon>Panicoideae</taxon>
        <taxon>Andropogonodae</taxon>
        <taxon>Andropogoneae</taxon>
        <taxon>Tripsacinae</taxon>
        <taxon>Zea</taxon>
    </lineage>
</organism>
<dbReference type="PROSITE" id="PS51746">
    <property type="entry name" value="PPM_2"/>
    <property type="match status" value="1"/>
</dbReference>
<dbReference type="InterPro" id="IPR001932">
    <property type="entry name" value="PPM-type_phosphatase-like_dom"/>
</dbReference>
<dbReference type="Gene3D" id="3.60.40.10">
    <property type="entry name" value="PPM-type phosphatase domain"/>
    <property type="match status" value="1"/>
</dbReference>
<dbReference type="Pfam" id="PF00481">
    <property type="entry name" value="PP2C"/>
    <property type="match status" value="1"/>
</dbReference>
<dbReference type="AlphaFoldDB" id="A0A3L6G7N0"/>
<dbReference type="CDD" id="cd00143">
    <property type="entry name" value="PP2Cc"/>
    <property type="match status" value="1"/>
</dbReference>
<dbReference type="GO" id="GO:0004722">
    <property type="term" value="F:protein serine/threonine phosphatase activity"/>
    <property type="evidence" value="ECO:0007669"/>
    <property type="project" value="UniProtKB-EC"/>
</dbReference>
<evidence type="ECO:0000256" key="3">
    <source>
        <dbReference type="ARBA" id="ARBA00022912"/>
    </source>
</evidence>
<evidence type="ECO:0000259" key="6">
    <source>
        <dbReference type="PROSITE" id="PS51746"/>
    </source>
</evidence>
<evidence type="ECO:0000256" key="5">
    <source>
        <dbReference type="ARBA" id="ARBA00048336"/>
    </source>
</evidence>
<protein>
    <recommendedName>
        <fullName evidence="1">protein-serine/threonine phosphatase</fullName>
        <ecNumber evidence="1">3.1.3.16</ecNumber>
    </recommendedName>
</protein>
<keyword evidence="3" id="KW-0904">Protein phosphatase</keyword>
<accession>A0A3L6G7N0</accession>
<evidence type="ECO:0000313" key="7">
    <source>
        <dbReference type="EMBL" id="PWZ44268.1"/>
    </source>
</evidence>
<feature type="domain" description="PPM-type phosphatase" evidence="6">
    <location>
        <begin position="1"/>
        <end position="104"/>
    </location>
</feature>
<proteinExistence type="predicted"/>
<dbReference type="PANTHER" id="PTHR47992">
    <property type="entry name" value="PROTEIN PHOSPHATASE"/>
    <property type="match status" value="1"/>
</dbReference>
<dbReference type="EC" id="3.1.3.16" evidence="1"/>
<sequence>MCSACFAAIVVSKDHKPDQTDERQRIEDTGGFVMWAGTWRVGGVLVVSRAFGDKLLKQYIVVDPEIEEEIVDGTLEFLILASDGLWDVVSNEEAVAMTRSIRDP</sequence>
<name>A0A3L6G7N0_MAIZE</name>
<gene>
    <name evidence="7" type="primary">Os04g0659500_0</name>
    <name evidence="7" type="ORF">Zm00014a_023677</name>
</gene>
<evidence type="ECO:0000256" key="4">
    <source>
        <dbReference type="ARBA" id="ARBA00047761"/>
    </source>
</evidence>
<dbReference type="Proteomes" id="UP000251960">
    <property type="component" value="Chromosome 10"/>
</dbReference>
<dbReference type="InterPro" id="IPR036457">
    <property type="entry name" value="PPM-type-like_dom_sf"/>
</dbReference>
<dbReference type="InterPro" id="IPR015655">
    <property type="entry name" value="PP2C"/>
</dbReference>
<comment type="caution">
    <text evidence="7">The sequence shown here is derived from an EMBL/GenBank/DDBJ whole genome shotgun (WGS) entry which is preliminary data.</text>
</comment>
<evidence type="ECO:0000256" key="2">
    <source>
        <dbReference type="ARBA" id="ARBA00022801"/>
    </source>
</evidence>
<reference evidence="7" key="1">
    <citation type="journal article" date="2018" name="Nat. Genet.">
        <title>Extensive intraspecific gene order and gene structural variations between Mo17 and other maize genomes.</title>
        <authorList>
            <person name="Sun S."/>
            <person name="Zhou Y."/>
            <person name="Chen J."/>
            <person name="Shi J."/>
            <person name="Zhao H."/>
            <person name="Zhao H."/>
            <person name="Song W."/>
            <person name="Zhang M."/>
            <person name="Cui Y."/>
            <person name="Dong X."/>
            <person name="Liu H."/>
            <person name="Ma X."/>
            <person name="Jiao Y."/>
            <person name="Wang B."/>
            <person name="Wei X."/>
            <person name="Stein J.C."/>
            <person name="Glaubitz J.C."/>
            <person name="Lu F."/>
            <person name="Yu G."/>
            <person name="Liang C."/>
            <person name="Fengler K."/>
            <person name="Li B."/>
            <person name="Rafalski A."/>
            <person name="Schnable P.S."/>
            <person name="Ware D.H."/>
            <person name="Buckler E.S."/>
            <person name="Lai J."/>
        </authorList>
    </citation>
    <scope>NUCLEOTIDE SEQUENCE [LARGE SCALE GENOMIC DNA]</scope>
    <source>
        <tissue evidence="7">Seedling</tissue>
    </source>
</reference>